<comment type="similarity">
    <text evidence="1">Belongs to the protein kinase superfamily. STE Ser/Thr protein kinase family. STE20 subfamily.</text>
</comment>
<keyword evidence="11" id="KW-0175">Coiled coil</keyword>
<dbReference type="InterPro" id="IPR017441">
    <property type="entry name" value="Protein_kinase_ATP_BS"/>
</dbReference>
<dbReference type="EC" id="2.7.11.1" evidence="2"/>
<dbReference type="Gene3D" id="1.10.510.10">
    <property type="entry name" value="Transferase(Phosphotransferase) domain 1"/>
    <property type="match status" value="1"/>
</dbReference>
<evidence type="ECO:0000256" key="9">
    <source>
        <dbReference type="ARBA" id="ARBA00048679"/>
    </source>
</evidence>
<keyword evidence="13" id="KW-0812">Transmembrane</keyword>
<evidence type="ECO:0000313" key="16">
    <source>
        <dbReference type="Proteomes" id="UP000594261"/>
    </source>
</evidence>
<dbReference type="GO" id="GO:0005524">
    <property type="term" value="F:ATP binding"/>
    <property type="evidence" value="ECO:0007669"/>
    <property type="project" value="UniProtKB-UniRule"/>
</dbReference>
<evidence type="ECO:0000256" key="10">
    <source>
        <dbReference type="PROSITE-ProRule" id="PRU10141"/>
    </source>
</evidence>
<feature type="transmembrane region" description="Helical" evidence="13">
    <location>
        <begin position="130"/>
        <end position="148"/>
    </location>
</feature>
<keyword evidence="13" id="KW-1133">Transmembrane helix</keyword>
<dbReference type="GO" id="GO:0004674">
    <property type="term" value="F:protein serine/threonine kinase activity"/>
    <property type="evidence" value="ECO:0007669"/>
    <property type="project" value="UniProtKB-KW"/>
</dbReference>
<feature type="region of interest" description="Disordered" evidence="12">
    <location>
        <begin position="1382"/>
        <end position="1467"/>
    </location>
</feature>
<name>A0A7N2MBG2_QUELO</name>
<feature type="coiled-coil region" evidence="11">
    <location>
        <begin position="41"/>
        <end position="68"/>
    </location>
</feature>
<dbReference type="Proteomes" id="UP000594261">
    <property type="component" value="Chromosome 8"/>
</dbReference>
<dbReference type="SMART" id="SM00220">
    <property type="entry name" value="S_TKc"/>
    <property type="match status" value="1"/>
</dbReference>
<evidence type="ECO:0000256" key="3">
    <source>
        <dbReference type="ARBA" id="ARBA00022527"/>
    </source>
</evidence>
<protein>
    <recommendedName>
        <fullName evidence="2">non-specific serine/threonine protein kinase</fullName>
        <ecNumber evidence="2">2.7.11.1</ecNumber>
    </recommendedName>
</protein>
<comment type="catalytic activity">
    <reaction evidence="9">
        <text>L-seryl-[protein] + ATP = O-phospho-L-seryl-[protein] + ADP + H(+)</text>
        <dbReference type="Rhea" id="RHEA:17989"/>
        <dbReference type="Rhea" id="RHEA-COMP:9863"/>
        <dbReference type="Rhea" id="RHEA-COMP:11604"/>
        <dbReference type="ChEBI" id="CHEBI:15378"/>
        <dbReference type="ChEBI" id="CHEBI:29999"/>
        <dbReference type="ChEBI" id="CHEBI:30616"/>
        <dbReference type="ChEBI" id="CHEBI:83421"/>
        <dbReference type="ChEBI" id="CHEBI:456216"/>
        <dbReference type="EC" id="2.7.11.1"/>
    </reaction>
</comment>
<evidence type="ECO:0000256" key="13">
    <source>
        <dbReference type="SAM" id="Phobius"/>
    </source>
</evidence>
<evidence type="ECO:0000256" key="8">
    <source>
        <dbReference type="ARBA" id="ARBA00047899"/>
    </source>
</evidence>
<dbReference type="PANTHER" id="PTHR48012">
    <property type="entry name" value="STERILE20-LIKE KINASE, ISOFORM B-RELATED"/>
    <property type="match status" value="1"/>
</dbReference>
<keyword evidence="13" id="KW-0472">Membrane</keyword>
<evidence type="ECO:0000256" key="7">
    <source>
        <dbReference type="ARBA" id="ARBA00022840"/>
    </source>
</evidence>
<feature type="compositionally biased region" description="Polar residues" evidence="12">
    <location>
        <begin position="1523"/>
        <end position="1543"/>
    </location>
</feature>
<keyword evidence="6" id="KW-0418">Kinase</keyword>
<dbReference type="PANTHER" id="PTHR48012:SF10">
    <property type="entry name" value="FI20177P1"/>
    <property type="match status" value="1"/>
</dbReference>
<accession>A0A7N2MBG2</accession>
<dbReference type="InParanoid" id="A0A7N2MBG2"/>
<dbReference type="InterPro" id="IPR000719">
    <property type="entry name" value="Prot_kinase_dom"/>
</dbReference>
<feature type="region of interest" description="Disordered" evidence="12">
    <location>
        <begin position="1492"/>
        <end position="1564"/>
    </location>
</feature>
<keyword evidence="16" id="KW-1185">Reference proteome</keyword>
<keyword evidence="7 10" id="KW-0067">ATP-binding</keyword>
<dbReference type="FunCoup" id="A0A7N2MBG2">
    <property type="interactions" value="2158"/>
</dbReference>
<evidence type="ECO:0000256" key="12">
    <source>
        <dbReference type="SAM" id="MobiDB-lite"/>
    </source>
</evidence>
<dbReference type="GO" id="GO:0005737">
    <property type="term" value="C:cytoplasm"/>
    <property type="evidence" value="ECO:0007669"/>
    <property type="project" value="TreeGrafter"/>
</dbReference>
<dbReference type="PROSITE" id="PS50011">
    <property type="entry name" value="PROTEIN_KINASE_DOM"/>
    <property type="match status" value="2"/>
</dbReference>
<evidence type="ECO:0000256" key="1">
    <source>
        <dbReference type="ARBA" id="ARBA00008874"/>
    </source>
</evidence>
<comment type="catalytic activity">
    <reaction evidence="8">
        <text>L-threonyl-[protein] + ATP = O-phospho-L-threonyl-[protein] + ADP + H(+)</text>
        <dbReference type="Rhea" id="RHEA:46608"/>
        <dbReference type="Rhea" id="RHEA-COMP:11060"/>
        <dbReference type="Rhea" id="RHEA-COMP:11605"/>
        <dbReference type="ChEBI" id="CHEBI:15378"/>
        <dbReference type="ChEBI" id="CHEBI:30013"/>
        <dbReference type="ChEBI" id="CHEBI:30616"/>
        <dbReference type="ChEBI" id="CHEBI:61977"/>
        <dbReference type="ChEBI" id="CHEBI:456216"/>
        <dbReference type="EC" id="2.7.11.1"/>
    </reaction>
</comment>
<feature type="domain" description="Protein kinase" evidence="14">
    <location>
        <begin position="15"/>
        <end position="325"/>
    </location>
</feature>
<reference evidence="15 16" key="1">
    <citation type="journal article" date="2016" name="G3 (Bethesda)">
        <title>First Draft Assembly and Annotation of the Genome of a California Endemic Oak Quercus lobata Nee (Fagaceae).</title>
        <authorList>
            <person name="Sork V.L."/>
            <person name="Fitz-Gibbon S.T."/>
            <person name="Puiu D."/>
            <person name="Crepeau M."/>
            <person name="Gugger P.F."/>
            <person name="Sherman R."/>
            <person name="Stevens K."/>
            <person name="Langley C.H."/>
            <person name="Pellegrini M."/>
            <person name="Salzberg S.L."/>
        </authorList>
    </citation>
    <scope>NUCLEOTIDE SEQUENCE [LARGE SCALE GENOMIC DNA]</scope>
    <source>
        <strain evidence="15 16">cv. SW786</strain>
    </source>
</reference>
<keyword evidence="5 10" id="KW-0547">Nucleotide-binding</keyword>
<dbReference type="EMBL" id="LRBV02000008">
    <property type="status" value="NOT_ANNOTATED_CDS"/>
    <property type="molecule type" value="Genomic_DNA"/>
</dbReference>
<evidence type="ECO:0000256" key="2">
    <source>
        <dbReference type="ARBA" id="ARBA00012513"/>
    </source>
</evidence>
<proteinExistence type="inferred from homology"/>
<feature type="domain" description="Protein kinase" evidence="14">
    <location>
        <begin position="944"/>
        <end position="1347"/>
    </location>
</feature>
<reference evidence="15" key="2">
    <citation type="submission" date="2021-01" db="UniProtKB">
        <authorList>
            <consortium name="EnsemblPlants"/>
        </authorList>
    </citation>
    <scope>IDENTIFICATION</scope>
</reference>
<evidence type="ECO:0000256" key="11">
    <source>
        <dbReference type="SAM" id="Coils"/>
    </source>
</evidence>
<dbReference type="SUPFAM" id="SSF56112">
    <property type="entry name" value="Protein kinase-like (PK-like)"/>
    <property type="match status" value="1"/>
</dbReference>
<sequence length="1785" mass="199630">MADAAAFIEAAGSRFNSLELIGRGSFGDVYKGFDKELNKEVAIKVIDLEESEDEIEDIQKEISVLSQCRSPYITEYYGSFLHQTKLWIIMEYMAGGSVADLLLRSCGIWFLGYLEFAGLCHFLLLGFWPAGKVVLAAIVMEIFGWYFMKSVFMGKKVAQWLMKSIEQIVVGISLKYFYSFWEGDLAYTLQRSSNSFGLFLLLTELKVGGSRRSIIIPVGRAKNGWRVFGLELRKMLEPKNYVNGGTGQSKFVAQLHKDNSGVQPFKSFADTVCGHEVQVRGRNQLEKQNSVIKQKMLSEAPVSLPSPMTLGGRDVGSRCSTEEFNVGKTNPAGKSLIIEVNEEGKRRVVWNKGGLRNSLWVTRGQREHRSSGSQVHKYPVVGSNQDGTQVGLLVIPYPEPTGPIRMEVGESPTLEDPRLLIQEAHASVMFKAPHEASDAQDITSADVDLAEESPAPLEKAGIARQQALMKAASSVTQTEMNCCLAKAPMMECGPFSNGFHAGDSSATLDKADTTLFHTMRTNLVSVAPTEHIGCPVKTSAEAESLFSGGLCADEPPFTLGKAETKGVRALKGPMLSNYILSPPRVGIEEWGVPSGDEGDQLEGASDIQEIDTSHQANQSVLALTKVETAYVVEVLGDVDSSSSLMSINPLGLVVTVGLNCNTEVRRFDNTLKVSNWVKHRLLDFNKMMGLSLGRHEKRNGSHKKVENLSDEKVSEVCQTDWVALDADQIAGGVLMMWDKRALERLEVPPVLAKKLKALKEDIIQWNWSEFGNVERQKKELVEALKLLDVKEGEHGLSKVELGERAVLRSQIQNLLSLEEVSGRQKLRMLCIKEGDNNTKFFHKMANSWRRHNHISMSEVNGVIYEDKFEMADQARQFYKKLYKETEEWRPFVEGLEFDQLEGLERNWLERRFEQEKVLRVVKELEGDKAPSPDGFSLAFYHHCWGVVERDALAVFKEFYQHSKFEKSLNATFIALIPKKNGASNIQDFRPISLVGSVHKILDKVLDSILITNECVDSRVKSKIPGVICKLDIEKAYDHVNWEALLDLLKIMGFGVAWWDPLFPMLFLVMMEVFSKMMKRAEEAGLFRGFRAGGRRDGGECVSHLLFADDTILFCDVDEEQILHVWMLLLCFQAVTGLKLQSGPPLDEISIACILRDLLHAIEYLHNEGKIHRDIKAANILLTENGDVKVADFGVSAQLTRTISRRKTFVGTPFWMAPEVIQNSEGYNEKADIWSLGITAIEMAKGEPPLADLHPMRVLFIIPRENPPQLDDHFYKPMKEFVSLCLKKVPAEAMFGCKNMCSSRIYSSYIQNWNFMHNPVMVTFPCETQHFLAVPRPSAKELLKHRFIKTARKSQRLLERIRERPKYQLKEDEDFSRNGFRAVGDASDTVKGTRDLSGEETVRASGQGKPLKNAGWDFSIGGSQSTGTVRSVVRPPPVRERRPEVSNNQATQRRTPESGHQGLSASGNAHHALPEVSFGRDAREQYHNEHQDNYHEDDELYGSGSGTVVIRSPRGSHSAPLFHDQSTQSSGTSATFEDSSTSGTVVFRGQNDDSDSPRTPKSRLGIQEKTYTASLEDSAINLAEAKAALQAGLRRGNAKERSGPVKISNNWLENRRELVTSSSDSSRHSREYFDAQKGFLRSHHTSDEEESQKIAPPSVPLSVLLIPSLKETIAEDAEGAVVRAVTNSLINMERMKPGSCEVFLRRLLQKLSSSRESSLKDLQELAALLFSKGKTTPEEMQNVNSENDYKKKQQNKELNSNANLSPLARFLLSRWQGQVSRDLNPA</sequence>
<dbReference type="InterPro" id="IPR011009">
    <property type="entry name" value="Kinase-like_dom_sf"/>
</dbReference>
<keyword evidence="4" id="KW-0808">Transferase</keyword>
<evidence type="ECO:0000313" key="15">
    <source>
        <dbReference type="EnsemblPlants" id="QL08p022680:mrna"/>
    </source>
</evidence>
<evidence type="ECO:0000256" key="5">
    <source>
        <dbReference type="ARBA" id="ARBA00022741"/>
    </source>
</evidence>
<evidence type="ECO:0000256" key="6">
    <source>
        <dbReference type="ARBA" id="ARBA00022777"/>
    </source>
</evidence>
<dbReference type="Pfam" id="PF00069">
    <property type="entry name" value="Pkinase"/>
    <property type="match status" value="2"/>
</dbReference>
<evidence type="ECO:0000256" key="4">
    <source>
        <dbReference type="ARBA" id="ARBA00022679"/>
    </source>
</evidence>
<feature type="compositionally biased region" description="Basic and acidic residues" evidence="12">
    <location>
        <begin position="1390"/>
        <end position="1401"/>
    </location>
</feature>
<dbReference type="EnsemblPlants" id="QL08p022680:mrna">
    <property type="protein sequence ID" value="QL08p022680:mrna"/>
    <property type="gene ID" value="QL08p022680"/>
</dbReference>
<feature type="binding site" evidence="10">
    <location>
        <position position="44"/>
    </location>
    <ligand>
        <name>ATP</name>
        <dbReference type="ChEBI" id="CHEBI:30616"/>
    </ligand>
</feature>
<dbReference type="Gramene" id="QL08p022680:mrna">
    <property type="protein sequence ID" value="QL08p022680:mrna"/>
    <property type="gene ID" value="QL08p022680"/>
</dbReference>
<dbReference type="InterPro" id="IPR050629">
    <property type="entry name" value="STE20/SPS1-PAK"/>
</dbReference>
<dbReference type="PROSITE" id="PS00107">
    <property type="entry name" value="PROTEIN_KINASE_ATP"/>
    <property type="match status" value="1"/>
</dbReference>
<keyword evidence="3" id="KW-0723">Serine/threonine-protein kinase</keyword>
<evidence type="ECO:0000259" key="14">
    <source>
        <dbReference type="PROSITE" id="PS50011"/>
    </source>
</evidence>
<organism evidence="15 16">
    <name type="scientific">Quercus lobata</name>
    <name type="common">Valley oak</name>
    <dbReference type="NCBI Taxonomy" id="97700"/>
    <lineage>
        <taxon>Eukaryota</taxon>
        <taxon>Viridiplantae</taxon>
        <taxon>Streptophyta</taxon>
        <taxon>Embryophyta</taxon>
        <taxon>Tracheophyta</taxon>
        <taxon>Spermatophyta</taxon>
        <taxon>Magnoliopsida</taxon>
        <taxon>eudicotyledons</taxon>
        <taxon>Gunneridae</taxon>
        <taxon>Pentapetalae</taxon>
        <taxon>rosids</taxon>
        <taxon>fabids</taxon>
        <taxon>Fagales</taxon>
        <taxon>Fagaceae</taxon>
        <taxon>Quercus</taxon>
    </lineage>
</organism>
<dbReference type="Gene3D" id="3.30.200.20">
    <property type="entry name" value="Phosphorylase Kinase, domain 1"/>
    <property type="match status" value="1"/>
</dbReference>